<dbReference type="Pfam" id="PF06803">
    <property type="entry name" value="DUF1232"/>
    <property type="match status" value="1"/>
</dbReference>
<feature type="transmembrane region" description="Helical" evidence="5">
    <location>
        <begin position="59"/>
        <end position="78"/>
    </location>
</feature>
<dbReference type="RefSeq" id="WP_126047939.1">
    <property type="nucleotide sequence ID" value="NZ_QYTV02000001.1"/>
</dbReference>
<protein>
    <submittedName>
        <fullName evidence="7">DUF1232 domain-containing protein</fullName>
    </submittedName>
</protein>
<evidence type="ECO:0000256" key="1">
    <source>
        <dbReference type="ARBA" id="ARBA00004127"/>
    </source>
</evidence>
<keyword evidence="8" id="KW-1185">Reference proteome</keyword>
<proteinExistence type="predicted"/>
<name>A0A429Y8F7_9BACI</name>
<sequence length="125" mass="14517">MTHNFRKLKQYISILYLAYRDPRVPGYAKCVAICVVAYAISPIDLIPDFIPILGYLDDLIIVPIGIINALLLIPRTIIEEYRNKAEENGQIEKPRNWIIGTFFIAAWIICFVWLTLMVHQIWKVN</sequence>
<gene>
    <name evidence="7" type="ORF">D4T97_004270</name>
</gene>
<dbReference type="EMBL" id="QYTV02000001">
    <property type="protein sequence ID" value="RST77690.1"/>
    <property type="molecule type" value="Genomic_DNA"/>
</dbReference>
<keyword evidence="4 5" id="KW-0472">Membrane</keyword>
<organism evidence="7 8">
    <name type="scientific">Siminovitchia acidinfaciens</name>
    <dbReference type="NCBI Taxonomy" id="2321395"/>
    <lineage>
        <taxon>Bacteria</taxon>
        <taxon>Bacillati</taxon>
        <taxon>Bacillota</taxon>
        <taxon>Bacilli</taxon>
        <taxon>Bacillales</taxon>
        <taxon>Bacillaceae</taxon>
        <taxon>Siminovitchia</taxon>
    </lineage>
</organism>
<feature type="transmembrane region" description="Helical" evidence="5">
    <location>
        <begin position="98"/>
        <end position="122"/>
    </location>
</feature>
<keyword evidence="2 5" id="KW-0812">Transmembrane</keyword>
<evidence type="ECO:0000256" key="3">
    <source>
        <dbReference type="ARBA" id="ARBA00022989"/>
    </source>
</evidence>
<feature type="domain" description="DUF1232" evidence="6">
    <location>
        <begin position="28"/>
        <end position="63"/>
    </location>
</feature>
<dbReference type="OrthoDB" id="9800202at2"/>
<keyword evidence="3 5" id="KW-1133">Transmembrane helix</keyword>
<evidence type="ECO:0000259" key="6">
    <source>
        <dbReference type="Pfam" id="PF06803"/>
    </source>
</evidence>
<feature type="transmembrane region" description="Helical" evidence="5">
    <location>
        <begin position="26"/>
        <end position="47"/>
    </location>
</feature>
<evidence type="ECO:0000256" key="2">
    <source>
        <dbReference type="ARBA" id="ARBA00022692"/>
    </source>
</evidence>
<evidence type="ECO:0000256" key="5">
    <source>
        <dbReference type="SAM" id="Phobius"/>
    </source>
</evidence>
<comment type="caution">
    <text evidence="7">The sequence shown here is derived from an EMBL/GenBank/DDBJ whole genome shotgun (WGS) entry which is preliminary data.</text>
</comment>
<dbReference type="GO" id="GO:0012505">
    <property type="term" value="C:endomembrane system"/>
    <property type="evidence" value="ECO:0007669"/>
    <property type="project" value="UniProtKB-SubCell"/>
</dbReference>
<evidence type="ECO:0000256" key="4">
    <source>
        <dbReference type="ARBA" id="ARBA00023136"/>
    </source>
</evidence>
<reference evidence="7" key="1">
    <citation type="submission" date="2018-12" db="EMBL/GenBank/DDBJ databases">
        <authorList>
            <person name="Sun L."/>
            <person name="Chen Z."/>
        </authorList>
    </citation>
    <scope>NUCLEOTIDE SEQUENCE [LARGE SCALE GENOMIC DNA]</scope>
    <source>
        <strain evidence="7">3-2-2</strain>
    </source>
</reference>
<evidence type="ECO:0000313" key="8">
    <source>
        <dbReference type="Proteomes" id="UP000287156"/>
    </source>
</evidence>
<dbReference type="Proteomes" id="UP000287156">
    <property type="component" value="Unassembled WGS sequence"/>
</dbReference>
<comment type="subcellular location">
    <subcellularLocation>
        <location evidence="1">Endomembrane system</location>
        <topology evidence="1">Multi-pass membrane protein</topology>
    </subcellularLocation>
</comment>
<accession>A0A429Y8F7</accession>
<dbReference type="InterPro" id="IPR010652">
    <property type="entry name" value="DUF1232"/>
</dbReference>
<dbReference type="AlphaFoldDB" id="A0A429Y8F7"/>
<evidence type="ECO:0000313" key="7">
    <source>
        <dbReference type="EMBL" id="RST77690.1"/>
    </source>
</evidence>